<evidence type="ECO:0000313" key="17">
    <source>
        <dbReference type="EMBL" id="MCB5200785.1"/>
    </source>
</evidence>
<evidence type="ECO:0000256" key="15">
    <source>
        <dbReference type="PIRNR" id="PIRNR000167"/>
    </source>
</evidence>
<keyword evidence="5 15" id="KW-0004">4Fe-4S</keyword>
<comment type="subunit">
    <text evidence="4">Monomer.</text>
</comment>
<feature type="domain" description="Radical SAM core" evidence="16">
    <location>
        <begin position="45"/>
        <end position="287"/>
    </location>
</feature>
<dbReference type="EMBL" id="JAJATZ010000012">
    <property type="protein sequence ID" value="MCB5200785.1"/>
    <property type="molecule type" value="Genomic_DNA"/>
</dbReference>
<comment type="function">
    <text evidence="13">Involved in the heme biosynthesis. Catalyzes the anaerobic oxidative decarboxylation of propionate groups of rings A and B of coproporphyrinogen III to yield the vinyl groups in protoporphyrinogen IX.</text>
</comment>
<evidence type="ECO:0000256" key="11">
    <source>
        <dbReference type="ARBA" id="ARBA00023014"/>
    </source>
</evidence>
<evidence type="ECO:0000256" key="7">
    <source>
        <dbReference type="ARBA" id="ARBA00022691"/>
    </source>
</evidence>
<gene>
    <name evidence="17" type="primary">hemN</name>
    <name evidence="17" type="ORF">LGQ03_16225</name>
</gene>
<dbReference type="SFLD" id="SFLDG01065">
    <property type="entry name" value="anaerobic_coproporphyrinogen-I"/>
    <property type="match status" value="1"/>
</dbReference>
<dbReference type="InterPro" id="IPR007197">
    <property type="entry name" value="rSAM"/>
</dbReference>
<dbReference type="InterPro" id="IPR034505">
    <property type="entry name" value="Coproporphyrinogen-III_oxidase"/>
</dbReference>
<dbReference type="Gene3D" id="1.10.10.920">
    <property type="match status" value="1"/>
</dbReference>
<dbReference type="SFLD" id="SFLDS00029">
    <property type="entry name" value="Radical_SAM"/>
    <property type="match status" value="1"/>
</dbReference>
<dbReference type="Gene3D" id="3.80.30.20">
    <property type="entry name" value="tm_1862 like domain"/>
    <property type="match status" value="1"/>
</dbReference>
<keyword evidence="12 15" id="KW-0627">Porphyrin biosynthesis</keyword>
<dbReference type="PROSITE" id="PS51918">
    <property type="entry name" value="RADICAL_SAM"/>
    <property type="match status" value="1"/>
</dbReference>
<keyword evidence="10 15" id="KW-0408">Iron</keyword>
<keyword evidence="8 15" id="KW-0479">Metal-binding</keyword>
<comment type="similarity">
    <text evidence="3 15">Belongs to the anaerobic coproporphyrinogen-III oxidase family.</text>
</comment>
<evidence type="ECO:0000256" key="5">
    <source>
        <dbReference type="ARBA" id="ARBA00022485"/>
    </source>
</evidence>
<evidence type="ECO:0000256" key="12">
    <source>
        <dbReference type="ARBA" id="ARBA00023244"/>
    </source>
</evidence>
<dbReference type="SMART" id="SM00729">
    <property type="entry name" value="Elp3"/>
    <property type="match status" value="1"/>
</dbReference>
<name>A0ABS8BYH2_9RHOB</name>
<evidence type="ECO:0000256" key="14">
    <source>
        <dbReference type="ARBA" id="ARBA00048321"/>
    </source>
</evidence>
<comment type="cofactor">
    <cofactor evidence="15">
        <name>[4Fe-4S] cluster</name>
        <dbReference type="ChEBI" id="CHEBI:49883"/>
    </cofactor>
    <text evidence="15">Binds 1 [4Fe-4S] cluster. The cluster is coordinated with 3 cysteines and an exchangeable S-adenosyl-L-methionine.</text>
</comment>
<evidence type="ECO:0000256" key="3">
    <source>
        <dbReference type="ARBA" id="ARBA00005493"/>
    </source>
</evidence>
<dbReference type="NCBIfam" id="TIGR00538">
    <property type="entry name" value="hemN"/>
    <property type="match status" value="1"/>
</dbReference>
<dbReference type="SUPFAM" id="SSF102114">
    <property type="entry name" value="Radical SAM enzymes"/>
    <property type="match status" value="1"/>
</dbReference>
<dbReference type="InterPro" id="IPR058240">
    <property type="entry name" value="rSAM_sf"/>
</dbReference>
<dbReference type="InterPro" id="IPR004558">
    <property type="entry name" value="Coprogen_oxidase_HemN"/>
</dbReference>
<dbReference type="EC" id="1.3.98.3" evidence="15"/>
<protein>
    <recommendedName>
        <fullName evidence="15">Coproporphyrinogen-III oxidase</fullName>
        <ecNumber evidence="15">1.3.98.3</ecNumber>
    </recommendedName>
</protein>
<dbReference type="PANTHER" id="PTHR13932">
    <property type="entry name" value="COPROPORPHYRINIGEN III OXIDASE"/>
    <property type="match status" value="1"/>
</dbReference>
<comment type="caution">
    <text evidence="17">The sequence shown here is derived from an EMBL/GenBank/DDBJ whole genome shotgun (WGS) entry which is preliminary data.</text>
</comment>
<organism evidence="17 18">
    <name type="scientific">Loktanella gaetbuli</name>
    <dbReference type="NCBI Taxonomy" id="2881335"/>
    <lineage>
        <taxon>Bacteria</taxon>
        <taxon>Pseudomonadati</taxon>
        <taxon>Pseudomonadota</taxon>
        <taxon>Alphaproteobacteria</taxon>
        <taxon>Rhodobacterales</taxon>
        <taxon>Roseobacteraceae</taxon>
        <taxon>Loktanella</taxon>
    </lineage>
</organism>
<evidence type="ECO:0000256" key="1">
    <source>
        <dbReference type="ARBA" id="ARBA00004496"/>
    </source>
</evidence>
<dbReference type="InterPro" id="IPR006638">
    <property type="entry name" value="Elp3/MiaA/NifB-like_rSAM"/>
</dbReference>
<proteinExistence type="inferred from homology"/>
<evidence type="ECO:0000256" key="4">
    <source>
        <dbReference type="ARBA" id="ARBA00011245"/>
    </source>
</evidence>
<dbReference type="GO" id="GO:0051989">
    <property type="term" value="F:coproporphyrinogen dehydrogenase activity"/>
    <property type="evidence" value="ECO:0007669"/>
    <property type="project" value="UniProtKB-EC"/>
</dbReference>
<keyword evidence="18" id="KW-1185">Reference proteome</keyword>
<evidence type="ECO:0000256" key="9">
    <source>
        <dbReference type="ARBA" id="ARBA00023002"/>
    </source>
</evidence>
<evidence type="ECO:0000256" key="2">
    <source>
        <dbReference type="ARBA" id="ARBA00004785"/>
    </source>
</evidence>
<dbReference type="PIRSF" id="PIRSF000167">
    <property type="entry name" value="HemN"/>
    <property type="match status" value="1"/>
</dbReference>
<keyword evidence="6 15" id="KW-0963">Cytoplasm</keyword>
<comment type="pathway">
    <text evidence="2 15">Porphyrin-containing compound metabolism; protoporphyrin-IX biosynthesis; protoporphyrinogen-IX from coproporphyrinogen-III (AdoMet route): step 1/1.</text>
</comment>
<evidence type="ECO:0000313" key="18">
    <source>
        <dbReference type="Proteomes" id="UP001138961"/>
    </source>
</evidence>
<dbReference type="InterPro" id="IPR023404">
    <property type="entry name" value="rSAM_horseshoe"/>
</dbReference>
<dbReference type="Proteomes" id="UP001138961">
    <property type="component" value="Unassembled WGS sequence"/>
</dbReference>
<evidence type="ECO:0000256" key="8">
    <source>
        <dbReference type="ARBA" id="ARBA00022723"/>
    </source>
</evidence>
<dbReference type="PANTHER" id="PTHR13932:SF6">
    <property type="entry name" value="OXYGEN-INDEPENDENT COPROPORPHYRINOGEN III OXIDASE"/>
    <property type="match status" value="1"/>
</dbReference>
<sequence>MENLDLLTRYGLFDAKVPRYTSYPPANHFQTDVGLQAQRGWLAAVPDGSEISVYIHIPFCRRLCWFCACRTQGTKTLDPVAGYITQLVKEIGTVAAALPGGVRMSRLHLGGGTPTILSPHLMKRLLAAVFGEFTPTADFEFSVEIDPTDAAPDLLAVLSDHGLNRASIGVQDFDPVVQGAIGRQQSFAQTRDVVHWLRDAGVPSLNLDLLYGLPHQTAVTFGETITRVLSLEPDRLAIYGYAHVPWMSKRQVMIRAADLPDPLMRLSLSEQARTRFEEMGFQSIGIDHFARPDDSLATADAAGVLRRNFQGYTDDASPTLIGFGASAISRFAQGYVQNAVATSAYHGRIEDTGFAGSKGFALTPRDRLIATMIEDLMCRFRIDLQRLHASFPDRWSQIETYIAGLMKRFPDVLERRCNVVTLRPEARMLVRIIAHDIDGFRADLVAHSVAV</sequence>
<keyword evidence="11 15" id="KW-0411">Iron-sulfur</keyword>
<accession>A0ABS8BYH2</accession>
<comment type="catalytic activity">
    <reaction evidence="14 15">
        <text>coproporphyrinogen III + 2 S-adenosyl-L-methionine = protoporphyrinogen IX + 2 5'-deoxyadenosine + 2 L-methionine + 2 CO2</text>
        <dbReference type="Rhea" id="RHEA:15425"/>
        <dbReference type="ChEBI" id="CHEBI:16526"/>
        <dbReference type="ChEBI" id="CHEBI:17319"/>
        <dbReference type="ChEBI" id="CHEBI:57307"/>
        <dbReference type="ChEBI" id="CHEBI:57309"/>
        <dbReference type="ChEBI" id="CHEBI:57844"/>
        <dbReference type="ChEBI" id="CHEBI:59789"/>
        <dbReference type="EC" id="1.3.98.3"/>
    </reaction>
</comment>
<keyword evidence="7 15" id="KW-0949">S-adenosyl-L-methionine</keyword>
<evidence type="ECO:0000256" key="10">
    <source>
        <dbReference type="ARBA" id="ARBA00023004"/>
    </source>
</evidence>
<evidence type="ECO:0000259" key="16">
    <source>
        <dbReference type="PROSITE" id="PS51918"/>
    </source>
</evidence>
<evidence type="ECO:0000256" key="6">
    <source>
        <dbReference type="ARBA" id="ARBA00022490"/>
    </source>
</evidence>
<keyword evidence="9 15" id="KW-0560">Oxidoreductase</keyword>
<evidence type="ECO:0000256" key="13">
    <source>
        <dbReference type="ARBA" id="ARBA00024295"/>
    </source>
</evidence>
<dbReference type="RefSeq" id="WP_226749248.1">
    <property type="nucleotide sequence ID" value="NZ_JAJATZ010000012.1"/>
</dbReference>
<reference evidence="17" key="1">
    <citation type="submission" date="2021-10" db="EMBL/GenBank/DDBJ databases">
        <title>Loktanella gaetbuli sp. nov., isolated from a tidal flat.</title>
        <authorList>
            <person name="Park S."/>
            <person name="Yoon J.-H."/>
        </authorList>
    </citation>
    <scope>NUCLEOTIDE SEQUENCE</scope>
    <source>
        <strain evidence="17">TSTF-M6</strain>
    </source>
</reference>
<dbReference type="Pfam" id="PF04055">
    <property type="entry name" value="Radical_SAM"/>
    <property type="match status" value="1"/>
</dbReference>
<comment type="subcellular location">
    <subcellularLocation>
        <location evidence="1 15">Cytoplasm</location>
    </subcellularLocation>
</comment>